<feature type="transmembrane region" description="Helical" evidence="2">
    <location>
        <begin position="350"/>
        <end position="370"/>
    </location>
</feature>
<evidence type="ECO:0000256" key="2">
    <source>
        <dbReference type="SAM" id="Phobius"/>
    </source>
</evidence>
<dbReference type="Proteomes" id="UP001165060">
    <property type="component" value="Unassembled WGS sequence"/>
</dbReference>
<keyword evidence="2" id="KW-1133">Transmembrane helix</keyword>
<feature type="transmembrane region" description="Helical" evidence="2">
    <location>
        <begin position="300"/>
        <end position="320"/>
    </location>
</feature>
<evidence type="ECO:0000256" key="1">
    <source>
        <dbReference type="SAM" id="MobiDB-lite"/>
    </source>
</evidence>
<reference evidence="3 4" key="1">
    <citation type="journal article" date="2023" name="Commun. Biol.">
        <title>Genome analysis of Parmales, the sister group of diatoms, reveals the evolutionary specialization of diatoms from phago-mixotrophs to photoautotrophs.</title>
        <authorList>
            <person name="Ban H."/>
            <person name="Sato S."/>
            <person name="Yoshikawa S."/>
            <person name="Yamada K."/>
            <person name="Nakamura Y."/>
            <person name="Ichinomiya M."/>
            <person name="Sato N."/>
            <person name="Blanc-Mathieu R."/>
            <person name="Endo H."/>
            <person name="Kuwata A."/>
            <person name="Ogata H."/>
        </authorList>
    </citation>
    <scope>NUCLEOTIDE SEQUENCE [LARGE SCALE GENOMIC DNA]</scope>
</reference>
<feature type="transmembrane region" description="Helical" evidence="2">
    <location>
        <begin position="253"/>
        <end position="279"/>
    </location>
</feature>
<accession>A0ABQ6M4T9</accession>
<keyword evidence="2" id="KW-0812">Transmembrane</keyword>
<evidence type="ECO:0000313" key="3">
    <source>
        <dbReference type="EMBL" id="GMI19459.1"/>
    </source>
</evidence>
<sequence>MSTATAGLPDDVRPTEEDDESTHSLPPQNACIRSLFCFLNVVLVSAPKSCNLHIIQAPLLAYLRPGSWMGRLTGSDHNFYRGAIFLSFSDAGLGFDAACDSFMEKLSTISSVKEQVGTLTGDDVLVKADFHFRPGRTNRSAATWFFTQNKQWLDVTDLKVVGDSFATDKHGNQALEIEVFSCSAGIAPASTPGAALTSVLLSPLFFSDVGQNRAHARTVAGHLAARGGRPEELQKTRYSTGSAASADMATGSYIATTVSVLNLIFAYSNTLWVAMLYFIAEPKCSSEGVASLATPSVDRVWEAIFLSIRMMTLYLTYWSLTAHMVTRLYLRSTASKPTPSQVELRGALKIFTYVLAFTILFLWVFLDVLFDSSKSASSLYNPRGMTTHLLPVVMVLLETKLELFGEKEAATPGTRTRFRQVMCVYIFSYIAWSLIYYQLAGLTRTSMTGDVSEYSYTIFQFGTGGQWGLSLGLGVAVTGLTVLAGWGVERIVLAPAKSGGTGTGAETEAGWSTRVGDNAL</sequence>
<comment type="caution">
    <text evidence="3">The sequence shown here is derived from an EMBL/GenBank/DDBJ whole genome shotgun (WGS) entry which is preliminary data.</text>
</comment>
<organism evidence="3 4">
    <name type="scientific">Tetraparma gracilis</name>
    <dbReference type="NCBI Taxonomy" id="2962635"/>
    <lineage>
        <taxon>Eukaryota</taxon>
        <taxon>Sar</taxon>
        <taxon>Stramenopiles</taxon>
        <taxon>Ochrophyta</taxon>
        <taxon>Bolidophyceae</taxon>
        <taxon>Parmales</taxon>
        <taxon>Triparmaceae</taxon>
        <taxon>Tetraparma</taxon>
    </lineage>
</organism>
<name>A0ABQ6M4T9_9STRA</name>
<evidence type="ECO:0000313" key="4">
    <source>
        <dbReference type="Proteomes" id="UP001165060"/>
    </source>
</evidence>
<proteinExistence type="predicted"/>
<feature type="region of interest" description="Disordered" evidence="1">
    <location>
        <begin position="1"/>
        <end position="25"/>
    </location>
</feature>
<feature type="region of interest" description="Disordered" evidence="1">
    <location>
        <begin position="498"/>
        <end position="520"/>
    </location>
</feature>
<dbReference type="EMBL" id="BRYB01003720">
    <property type="protein sequence ID" value="GMI19459.1"/>
    <property type="molecule type" value="Genomic_DNA"/>
</dbReference>
<keyword evidence="2" id="KW-0472">Membrane</keyword>
<keyword evidence="4" id="KW-1185">Reference proteome</keyword>
<gene>
    <name evidence="3" type="ORF">TeGR_g11913</name>
</gene>
<feature type="transmembrane region" description="Helical" evidence="2">
    <location>
        <begin position="421"/>
        <end position="439"/>
    </location>
</feature>
<feature type="transmembrane region" description="Helical" evidence="2">
    <location>
        <begin position="467"/>
        <end position="488"/>
    </location>
</feature>
<protein>
    <submittedName>
        <fullName evidence="3">Uncharacterized protein</fullName>
    </submittedName>
</protein>